<evidence type="ECO:0000259" key="4">
    <source>
        <dbReference type="Pfam" id="PF00440"/>
    </source>
</evidence>
<accession>A0A516PXI2</accession>
<dbReference type="GO" id="GO:0000976">
    <property type="term" value="F:transcription cis-regulatory region binding"/>
    <property type="evidence" value="ECO:0007669"/>
    <property type="project" value="TreeGrafter"/>
</dbReference>
<evidence type="ECO:0000313" key="6">
    <source>
        <dbReference type="EMBL" id="QDP95885.1"/>
    </source>
</evidence>
<keyword evidence="2" id="KW-0238">DNA-binding</keyword>
<dbReference type="SUPFAM" id="SSF46689">
    <property type="entry name" value="Homeodomain-like"/>
    <property type="match status" value="1"/>
</dbReference>
<evidence type="ECO:0000313" key="7">
    <source>
        <dbReference type="Proteomes" id="UP000319263"/>
    </source>
</evidence>
<dbReference type="InterPro" id="IPR001647">
    <property type="entry name" value="HTH_TetR"/>
</dbReference>
<dbReference type="InterPro" id="IPR009057">
    <property type="entry name" value="Homeodomain-like_sf"/>
</dbReference>
<name>A0A516PXI2_9ACTN</name>
<evidence type="ECO:0000256" key="3">
    <source>
        <dbReference type="ARBA" id="ARBA00023163"/>
    </source>
</evidence>
<keyword evidence="3" id="KW-0804">Transcription</keyword>
<feature type="domain" description="HTH-type transcriptional regulator MT1864/Rv1816-like C-terminal" evidence="5">
    <location>
        <begin position="92"/>
        <end position="182"/>
    </location>
</feature>
<dbReference type="Gene3D" id="1.10.357.10">
    <property type="entry name" value="Tetracycline Repressor, domain 2"/>
    <property type="match status" value="1"/>
</dbReference>
<dbReference type="PANTHER" id="PTHR30055:SF234">
    <property type="entry name" value="HTH-TYPE TRANSCRIPTIONAL REGULATOR BETI"/>
    <property type="match status" value="1"/>
</dbReference>
<dbReference type="Pfam" id="PF13305">
    <property type="entry name" value="TetR_C_33"/>
    <property type="match status" value="1"/>
</dbReference>
<dbReference type="RefSeq" id="WP_143985851.1">
    <property type="nucleotide sequence ID" value="NZ_CP041692.1"/>
</dbReference>
<keyword evidence="1" id="KW-0805">Transcription regulation</keyword>
<keyword evidence="7" id="KW-1185">Reference proteome</keyword>
<organism evidence="6 7">
    <name type="scientific">Microlunatus elymi</name>
    <dbReference type="NCBI Taxonomy" id="2596828"/>
    <lineage>
        <taxon>Bacteria</taxon>
        <taxon>Bacillati</taxon>
        <taxon>Actinomycetota</taxon>
        <taxon>Actinomycetes</taxon>
        <taxon>Propionibacteriales</taxon>
        <taxon>Propionibacteriaceae</taxon>
        <taxon>Microlunatus</taxon>
    </lineage>
</organism>
<dbReference type="PANTHER" id="PTHR30055">
    <property type="entry name" value="HTH-TYPE TRANSCRIPTIONAL REGULATOR RUTR"/>
    <property type="match status" value="1"/>
</dbReference>
<dbReference type="Pfam" id="PF00440">
    <property type="entry name" value="TetR_N"/>
    <property type="match status" value="1"/>
</dbReference>
<gene>
    <name evidence="6" type="ORF">FOE78_08210</name>
</gene>
<dbReference type="SUPFAM" id="SSF48498">
    <property type="entry name" value="Tetracyclin repressor-like, C-terminal domain"/>
    <property type="match status" value="1"/>
</dbReference>
<evidence type="ECO:0000256" key="2">
    <source>
        <dbReference type="ARBA" id="ARBA00023125"/>
    </source>
</evidence>
<dbReference type="OrthoDB" id="4641396at2"/>
<dbReference type="InterPro" id="IPR036271">
    <property type="entry name" value="Tet_transcr_reg_TetR-rel_C_sf"/>
</dbReference>
<dbReference type="GO" id="GO:0003700">
    <property type="term" value="F:DNA-binding transcription factor activity"/>
    <property type="evidence" value="ECO:0007669"/>
    <property type="project" value="TreeGrafter"/>
</dbReference>
<dbReference type="InterPro" id="IPR050109">
    <property type="entry name" value="HTH-type_TetR-like_transc_reg"/>
</dbReference>
<dbReference type="Proteomes" id="UP000319263">
    <property type="component" value="Chromosome"/>
</dbReference>
<dbReference type="KEGG" id="mik:FOE78_08210"/>
<reference evidence="6 7" key="1">
    <citation type="submission" date="2019-07" db="EMBL/GenBank/DDBJ databases">
        <title>Microlunatus dokdonensis sp. nov. isolated from the rhizospheric soil of the wild plant Elymus tsukushiensis.</title>
        <authorList>
            <person name="Ghim S.-Y."/>
            <person name="Hwang Y.-J."/>
            <person name="Son J.-S."/>
            <person name="Shin J.-H."/>
        </authorList>
    </citation>
    <scope>NUCLEOTIDE SEQUENCE [LARGE SCALE GENOMIC DNA]</scope>
    <source>
        <strain evidence="6 7">KUDC0627</strain>
    </source>
</reference>
<protein>
    <submittedName>
        <fullName evidence="6">TetR/AcrR family transcriptional regulator</fullName>
    </submittedName>
</protein>
<proteinExistence type="predicted"/>
<evidence type="ECO:0000256" key="1">
    <source>
        <dbReference type="ARBA" id="ARBA00023015"/>
    </source>
</evidence>
<dbReference type="InterPro" id="IPR025996">
    <property type="entry name" value="MT1864/Rv1816-like_C"/>
</dbReference>
<feature type="domain" description="HTH tetR-type" evidence="4">
    <location>
        <begin position="18"/>
        <end position="56"/>
    </location>
</feature>
<sequence length="191" mass="20959">MSTTERRQRDRQAREKMIIGAARRIAEAEGWAAVTTRRLSDAIEYSQPVLYSHFPGGMSAVMDAVALQGFDELAEVVRASRHGTRSVRTRLARLVDGYLDFAAANPALYQAMFSHQGGLAFGVKDTPANLRAAFGEIVETIRPATDGRDVQVYAEVVWAALHGMAILTRDGRLPPAGRASRTRLLVDVLLH</sequence>
<evidence type="ECO:0000259" key="5">
    <source>
        <dbReference type="Pfam" id="PF13305"/>
    </source>
</evidence>
<dbReference type="EMBL" id="CP041692">
    <property type="protein sequence ID" value="QDP95885.1"/>
    <property type="molecule type" value="Genomic_DNA"/>
</dbReference>
<dbReference type="AlphaFoldDB" id="A0A516PXI2"/>